<comment type="catalytic activity">
    <reaction evidence="29">
        <text>Cu(+)(in) + ATP + H2O = Cu(+)(out) + ADP + phosphate + H(+)</text>
        <dbReference type="Rhea" id="RHEA:25792"/>
        <dbReference type="ChEBI" id="CHEBI:15377"/>
        <dbReference type="ChEBI" id="CHEBI:15378"/>
        <dbReference type="ChEBI" id="CHEBI:30616"/>
        <dbReference type="ChEBI" id="CHEBI:43474"/>
        <dbReference type="ChEBI" id="CHEBI:49552"/>
        <dbReference type="ChEBI" id="CHEBI:456216"/>
        <dbReference type="EC" id="7.2.2.8"/>
    </reaction>
    <physiologicalReaction direction="left-to-right" evidence="29">
        <dbReference type="Rhea" id="RHEA:25793"/>
    </physiologicalReaction>
</comment>
<dbReference type="InterPro" id="IPR059000">
    <property type="entry name" value="ATPase_P-type_domA"/>
</dbReference>
<keyword evidence="19" id="KW-1278">Translocase</keyword>
<dbReference type="SUPFAM" id="SSF81665">
    <property type="entry name" value="Calcium ATPase, transmembrane domain M"/>
    <property type="match status" value="1"/>
</dbReference>
<dbReference type="InterPro" id="IPR008250">
    <property type="entry name" value="ATPase_P-typ_transduc_dom_A_sf"/>
</dbReference>
<gene>
    <name evidence="37" type="primary">ATP7A</name>
</gene>
<keyword evidence="8" id="KW-0813">Transport</keyword>
<evidence type="ECO:0000256" key="1">
    <source>
        <dbReference type="ARBA" id="ARBA00004166"/>
    </source>
</evidence>
<dbReference type="GO" id="GO:0030424">
    <property type="term" value="C:axon"/>
    <property type="evidence" value="ECO:0007669"/>
    <property type="project" value="UniProtKB-SubCell"/>
</dbReference>
<evidence type="ECO:0000256" key="14">
    <source>
        <dbReference type="ARBA" id="ARBA00022741"/>
    </source>
</evidence>
<dbReference type="GO" id="GO:0016887">
    <property type="term" value="F:ATP hydrolysis activity"/>
    <property type="evidence" value="ECO:0007669"/>
    <property type="project" value="InterPro"/>
</dbReference>
<keyword evidence="25 34" id="KW-0472">Membrane</keyword>
<dbReference type="CDD" id="cd02094">
    <property type="entry name" value="P-type_ATPase_Cu-like"/>
    <property type="match status" value="1"/>
</dbReference>
<dbReference type="GO" id="GO:0033162">
    <property type="term" value="C:melanosome membrane"/>
    <property type="evidence" value="ECO:0007669"/>
    <property type="project" value="UniProtKB-SubCell"/>
</dbReference>
<evidence type="ECO:0000256" key="27">
    <source>
        <dbReference type="ARBA" id="ARBA00023273"/>
    </source>
</evidence>
<dbReference type="SUPFAM" id="SSF81653">
    <property type="entry name" value="Calcium ATPase, transduction domain A"/>
    <property type="match status" value="1"/>
</dbReference>
<evidence type="ECO:0000313" key="38">
    <source>
        <dbReference type="Proteomes" id="UP000694571"/>
    </source>
</evidence>
<name>A0A8D1M2N0_PIG</name>
<dbReference type="NCBIfam" id="TIGR01494">
    <property type="entry name" value="ATPase_P-type"/>
    <property type="match status" value="2"/>
</dbReference>
<dbReference type="Proteomes" id="UP000694571">
    <property type="component" value="Unplaced"/>
</dbReference>
<evidence type="ECO:0000256" key="18">
    <source>
        <dbReference type="ARBA" id="ARBA00022842"/>
    </source>
</evidence>
<feature type="region of interest" description="Disordered" evidence="35">
    <location>
        <begin position="1420"/>
        <end position="1445"/>
    </location>
</feature>
<dbReference type="PRINTS" id="PR00942">
    <property type="entry name" value="CUATPASEI"/>
</dbReference>
<dbReference type="Gene3D" id="3.30.70.100">
    <property type="match status" value="6"/>
</dbReference>
<feature type="transmembrane region" description="Helical" evidence="34">
    <location>
        <begin position="693"/>
        <end position="715"/>
    </location>
</feature>
<comment type="subunit">
    <text evidence="31">Monomer. Interacts with PDZD11. Interacts with ATOX1 and COMMD1. Interacts with TYRP1. Directly interacts with SOD3; this interaction is copper-dependent and is required for SOD3 activity.</text>
</comment>
<evidence type="ECO:0000256" key="15">
    <source>
        <dbReference type="ARBA" id="ARBA00022753"/>
    </source>
</evidence>
<evidence type="ECO:0000256" key="22">
    <source>
        <dbReference type="ARBA" id="ARBA00023018"/>
    </source>
</evidence>
<keyword evidence="27" id="KW-0966">Cell projection</keyword>
<keyword evidence="17 34" id="KW-0067">ATP-binding</keyword>
<dbReference type="Ensembl" id="ENSSSCT00050039699.1">
    <property type="protein sequence ID" value="ENSSSCP00050016442.1"/>
    <property type="gene ID" value="ENSSSCG00050029516.1"/>
</dbReference>
<dbReference type="PANTHER" id="PTHR46594:SF4">
    <property type="entry name" value="P-TYPE CATION-TRANSPORTING ATPASE"/>
    <property type="match status" value="1"/>
</dbReference>
<evidence type="ECO:0000256" key="16">
    <source>
        <dbReference type="ARBA" id="ARBA00022796"/>
    </source>
</evidence>
<keyword evidence="26" id="KW-0325">Glycoprotein</keyword>
<dbReference type="SUPFAM" id="SSF55008">
    <property type="entry name" value="HMA, heavy metal-associated domain"/>
    <property type="match status" value="5"/>
</dbReference>
<dbReference type="CDD" id="cd00371">
    <property type="entry name" value="HMA"/>
    <property type="match status" value="5"/>
</dbReference>
<dbReference type="PANTHER" id="PTHR46594">
    <property type="entry name" value="P-TYPE CATION-TRANSPORTING ATPASE"/>
    <property type="match status" value="1"/>
</dbReference>
<evidence type="ECO:0000256" key="31">
    <source>
        <dbReference type="ARBA" id="ARBA00062031"/>
    </source>
</evidence>
<dbReference type="NCBIfam" id="TIGR00003">
    <property type="entry name" value="copper ion binding protein"/>
    <property type="match status" value="4"/>
</dbReference>
<keyword evidence="14 34" id="KW-0547">Nucleotide-binding</keyword>
<feature type="transmembrane region" description="Helical" evidence="34">
    <location>
        <begin position="885"/>
        <end position="909"/>
    </location>
</feature>
<dbReference type="InterPro" id="IPR023299">
    <property type="entry name" value="ATPase_P-typ_cyto_dom_N"/>
</dbReference>
<feature type="region of interest" description="Disordered" evidence="35">
    <location>
        <begin position="347"/>
        <end position="366"/>
    </location>
</feature>
<dbReference type="FunFam" id="3.30.70.100:FF:000001">
    <property type="entry name" value="ATPase copper transporting beta"/>
    <property type="match status" value="2"/>
</dbReference>
<dbReference type="SFLD" id="SFLDG00002">
    <property type="entry name" value="C1.7:_P-type_atpase_like"/>
    <property type="match status" value="1"/>
</dbReference>
<dbReference type="GO" id="GO:0030425">
    <property type="term" value="C:dendrite"/>
    <property type="evidence" value="ECO:0007669"/>
    <property type="project" value="UniProtKB-SubCell"/>
</dbReference>
<evidence type="ECO:0000256" key="23">
    <source>
        <dbReference type="ARBA" id="ARBA00023034"/>
    </source>
</evidence>
<dbReference type="GO" id="GO:0005802">
    <property type="term" value="C:trans-Golgi network"/>
    <property type="evidence" value="ECO:0007669"/>
    <property type="project" value="UniProtKB-ARBA"/>
</dbReference>
<keyword evidence="21" id="KW-0186">Copper</keyword>
<keyword evidence="13" id="KW-0677">Repeat</keyword>
<dbReference type="PROSITE" id="PS50846">
    <property type="entry name" value="HMA_2"/>
    <property type="match status" value="6"/>
</dbReference>
<evidence type="ECO:0000256" key="30">
    <source>
        <dbReference type="ARBA" id="ARBA00060435"/>
    </source>
</evidence>
<dbReference type="Gene3D" id="3.40.1110.10">
    <property type="entry name" value="Calcium-transporting ATPase, cytoplasmic domain N"/>
    <property type="match status" value="1"/>
</dbReference>
<feature type="domain" description="HMA" evidence="36">
    <location>
        <begin position="377"/>
        <end position="443"/>
    </location>
</feature>
<evidence type="ECO:0000256" key="4">
    <source>
        <dbReference type="ARBA" id="ARBA00004520"/>
    </source>
</evidence>
<evidence type="ECO:0000256" key="7">
    <source>
        <dbReference type="ARBA" id="ARBA00012517"/>
    </source>
</evidence>
<evidence type="ECO:0000256" key="10">
    <source>
        <dbReference type="ARBA" id="ARBA00022553"/>
    </source>
</evidence>
<dbReference type="InterPro" id="IPR036412">
    <property type="entry name" value="HAD-like_sf"/>
</dbReference>
<dbReference type="GO" id="GO:0031901">
    <property type="term" value="C:early endosome membrane"/>
    <property type="evidence" value="ECO:0007669"/>
    <property type="project" value="UniProtKB-SubCell"/>
</dbReference>
<feature type="domain" description="HMA" evidence="36">
    <location>
        <begin position="85"/>
        <end position="151"/>
    </location>
</feature>
<keyword evidence="9" id="KW-1003">Cell membrane</keyword>
<evidence type="ECO:0000256" key="28">
    <source>
        <dbReference type="ARBA" id="ARBA00034105"/>
    </source>
</evidence>
<dbReference type="Pfam" id="PF00122">
    <property type="entry name" value="E1-E2_ATPase"/>
    <property type="match status" value="1"/>
</dbReference>
<evidence type="ECO:0000256" key="26">
    <source>
        <dbReference type="ARBA" id="ARBA00023180"/>
    </source>
</evidence>
<feature type="domain" description="HMA" evidence="36">
    <location>
        <begin position="277"/>
        <end position="343"/>
    </location>
</feature>
<dbReference type="FunFam" id="3.30.70.100:FF:000026">
    <property type="entry name" value="ATPase copper transporting alpha"/>
    <property type="match status" value="1"/>
</dbReference>
<dbReference type="InterPro" id="IPR023298">
    <property type="entry name" value="ATPase_P-typ_TM_dom_sf"/>
</dbReference>
<evidence type="ECO:0000256" key="29">
    <source>
        <dbReference type="ARBA" id="ARBA00052642"/>
    </source>
</evidence>
<evidence type="ECO:0000259" key="36">
    <source>
        <dbReference type="PROSITE" id="PS50846"/>
    </source>
</evidence>
<evidence type="ECO:0000256" key="13">
    <source>
        <dbReference type="ARBA" id="ARBA00022737"/>
    </source>
</evidence>
<keyword evidence="24" id="KW-0406">Ion transport</keyword>
<feature type="transmembrane region" description="Helical" evidence="34">
    <location>
        <begin position="1332"/>
        <end position="1352"/>
    </location>
</feature>
<dbReference type="GO" id="GO:0006878">
    <property type="term" value="P:intracellular copper ion homeostasis"/>
    <property type="evidence" value="ECO:0007669"/>
    <property type="project" value="UniProtKB-ARBA"/>
</dbReference>
<dbReference type="GO" id="GO:0005524">
    <property type="term" value="F:ATP binding"/>
    <property type="evidence" value="ECO:0007669"/>
    <property type="project" value="UniProtKB-UniRule"/>
</dbReference>
<dbReference type="GO" id="GO:0014069">
    <property type="term" value="C:postsynaptic density"/>
    <property type="evidence" value="ECO:0007669"/>
    <property type="project" value="UniProtKB-SubCell"/>
</dbReference>
<keyword evidence="22" id="KW-0770">Synapse</keyword>
<evidence type="ECO:0000256" key="5">
    <source>
        <dbReference type="ARBA" id="ARBA00004651"/>
    </source>
</evidence>
<evidence type="ECO:0000256" key="8">
    <source>
        <dbReference type="ARBA" id="ARBA00022448"/>
    </source>
</evidence>
<accession>A0A8D1M2N0</accession>
<dbReference type="EC" id="7.2.2.8" evidence="7"/>
<dbReference type="GO" id="GO:0060003">
    <property type="term" value="P:copper ion export"/>
    <property type="evidence" value="ECO:0007669"/>
    <property type="project" value="UniProtKB-ARBA"/>
</dbReference>
<feature type="domain" description="HMA" evidence="36">
    <location>
        <begin position="171"/>
        <end position="237"/>
    </location>
</feature>
<dbReference type="FunFam" id="3.40.1110.10:FF:000023">
    <property type="entry name" value="Copper-transporting ATPase 1, putative"/>
    <property type="match status" value="1"/>
</dbReference>
<dbReference type="InterPro" id="IPR023214">
    <property type="entry name" value="HAD_sf"/>
</dbReference>
<keyword evidence="20 34" id="KW-1133">Transmembrane helix</keyword>
<dbReference type="InterPro" id="IPR006122">
    <property type="entry name" value="HMA_Cu_ion-bd"/>
</dbReference>
<dbReference type="GO" id="GO:0005507">
    <property type="term" value="F:copper ion binding"/>
    <property type="evidence" value="ECO:0007669"/>
    <property type="project" value="InterPro"/>
</dbReference>
<evidence type="ECO:0000256" key="24">
    <source>
        <dbReference type="ARBA" id="ARBA00023065"/>
    </source>
</evidence>
<dbReference type="InterPro" id="IPR006121">
    <property type="entry name" value="HMA_dom"/>
</dbReference>
<keyword evidence="12 34" id="KW-0479">Metal-binding</keyword>
<dbReference type="Gene3D" id="2.70.150.10">
    <property type="entry name" value="Calcium-transporting ATPase, cytoplasmic transduction domain A"/>
    <property type="match status" value="1"/>
</dbReference>
<evidence type="ECO:0000256" key="19">
    <source>
        <dbReference type="ARBA" id="ARBA00022967"/>
    </source>
</evidence>
<evidence type="ECO:0000256" key="34">
    <source>
        <dbReference type="RuleBase" id="RU362081"/>
    </source>
</evidence>
<evidence type="ECO:0000256" key="6">
    <source>
        <dbReference type="ARBA" id="ARBA00006024"/>
    </source>
</evidence>
<keyword evidence="18" id="KW-0460">Magnesium</keyword>
<dbReference type="SUPFAM" id="SSF81660">
    <property type="entry name" value="Metal cation-transporting ATPase, ATP-binding domain N"/>
    <property type="match status" value="1"/>
</dbReference>
<dbReference type="InterPro" id="IPR018303">
    <property type="entry name" value="ATPase_P-typ_P_site"/>
</dbReference>
<comment type="similarity">
    <text evidence="6 34">Belongs to the cation transport ATPase (P-type) (TC 3.A.3) family. Type IB subfamily.</text>
</comment>
<dbReference type="FunFam" id="3.30.70.100:FF:000031">
    <property type="entry name" value="copper-transporting ATPase 1"/>
    <property type="match status" value="1"/>
</dbReference>
<evidence type="ECO:0000256" key="11">
    <source>
        <dbReference type="ARBA" id="ARBA00022692"/>
    </source>
</evidence>
<dbReference type="InterPro" id="IPR001757">
    <property type="entry name" value="P_typ_ATPase"/>
</dbReference>
<dbReference type="Gene3D" id="3.40.50.1000">
    <property type="entry name" value="HAD superfamily/HAD-like"/>
    <property type="match status" value="1"/>
</dbReference>
<dbReference type="SFLD" id="SFLDF00027">
    <property type="entry name" value="p-type_atpase"/>
    <property type="match status" value="1"/>
</dbReference>
<dbReference type="PRINTS" id="PR00119">
    <property type="entry name" value="CATATPASE"/>
</dbReference>
<dbReference type="Pfam" id="PF00403">
    <property type="entry name" value="HMA"/>
    <property type="match status" value="5"/>
</dbReference>
<evidence type="ECO:0000256" key="25">
    <source>
        <dbReference type="ARBA" id="ARBA00023136"/>
    </source>
</evidence>
<evidence type="ECO:0000256" key="9">
    <source>
        <dbReference type="ARBA" id="ARBA00022475"/>
    </source>
</evidence>
<evidence type="ECO:0000256" key="3">
    <source>
        <dbReference type="ARBA" id="ARBA00004489"/>
    </source>
</evidence>
<dbReference type="GO" id="GO:0005886">
    <property type="term" value="C:plasma membrane"/>
    <property type="evidence" value="ECO:0007669"/>
    <property type="project" value="UniProtKB-SubCell"/>
</dbReference>
<keyword evidence="23" id="KW-0333">Golgi apparatus</keyword>
<dbReference type="InterPro" id="IPR036163">
    <property type="entry name" value="HMA_dom_sf"/>
</dbReference>
<evidence type="ECO:0000256" key="12">
    <source>
        <dbReference type="ARBA" id="ARBA00022723"/>
    </source>
</evidence>
<dbReference type="PROSITE" id="PS01047">
    <property type="entry name" value="HMA_1"/>
    <property type="match status" value="5"/>
</dbReference>
<feature type="transmembrane region" description="Helical" evidence="34">
    <location>
        <begin position="929"/>
        <end position="952"/>
    </location>
</feature>
<dbReference type="InterPro" id="IPR044492">
    <property type="entry name" value="P_typ_ATPase_HD_dom"/>
</dbReference>
<dbReference type="SFLD" id="SFLDS00003">
    <property type="entry name" value="Haloacid_Dehalogenase"/>
    <property type="match status" value="1"/>
</dbReference>
<feature type="domain" description="HMA" evidence="36">
    <location>
        <begin position="509"/>
        <end position="575"/>
    </location>
</feature>
<dbReference type="Gene3D" id="1.20.1110.10">
    <property type="entry name" value="Calcium-transporting ATPase, transmembrane domain"/>
    <property type="match status" value="1"/>
</dbReference>
<proteinExistence type="inferred from homology"/>
<evidence type="ECO:0000256" key="20">
    <source>
        <dbReference type="ARBA" id="ARBA00022989"/>
    </source>
</evidence>
<feature type="compositionally biased region" description="Low complexity" evidence="35">
    <location>
        <begin position="355"/>
        <end position="366"/>
    </location>
</feature>
<dbReference type="GO" id="GO:0140581">
    <property type="term" value="F:P-type monovalent copper transporter activity"/>
    <property type="evidence" value="ECO:0007669"/>
    <property type="project" value="UniProtKB-EC"/>
</dbReference>
<dbReference type="NCBIfam" id="TIGR01525">
    <property type="entry name" value="ATPase-IB_hvy"/>
    <property type="match status" value="1"/>
</dbReference>
<sequence length="1445" mass="157792">MDLNMSVNSVTICVEGMTCSSCVWTIEQHIGKLNGVHHIKVSLEEKNATIIYDPKLHTPKTLQDAVDDMGFDAILHNPKPLPILTETVFLTVAASLAPPWDHIQGTLLKTKGVTDIKISPQQRTAVVTIIPSVVNANQIIELVPDLSLDTGTLEKKSGTYEDYSMAQAGEVMLKMKVEGMTCHSCTSTIEGKIGKLQGVQRIKVSLDNQEATIIYQPHLITVEEIKKQIEAVGFPVFIKKQPKYLKLGAIDIERLKNTPVKSLEGSPQRSTSYTNNSTVIFIIDGMHCKSCVSNIESALSTLQYVSSIVVSLENRTAIVKYNASLVTPETLRKAIEDISPGQYRVTSTSDIECTSNSPSSSSLQKSPLNIVSQPLTQEAVINIDGMTCNSCVQSIEGVISKKPGVKYIRISLANGKGTVEYDPLLTSPETLREAIEDLGFDASLSDTNEPLVVIAQSSSEMPLLTSTNEFNSKMMTPVHDKEETKTSSKCYIQVTGMTCASCVANIERNLRREEVRGMTCASCVHKIESTLTKHRGIFYCSVALATNKAHIKYDPEIIGPRDIIHVIESLGFEASLVKKDRSASHLDHKREIRQWRRAFLVSLFFCIPVMGLMIYMMVMDHHLATLHHNQNMSQEEMINSHSSMFLERQILPGLSIMNLLSFLLCIPVQFFGGWHFYIQAYKALKHKTANMDVLIVLATTIAFAYSLVILLVAMYERAKVNPVTFFDTPPMLFVFIALGRWLEHIAKGKTSEALAKLISLQATEATIVTLDSDNILLSEEQVDVELVQRGDIIKVVPGGKFPVDGRVIEGHSMVDESLITGEAMPVAKKSGSTVIAGSINQNGSLLIRATHVGADTTLSQIVKLVEEAQTSKAPIQQFADKLSGYFVPFIVIISIATLLVWIIIGFANFEIMETYFPGYNRSISQTETIIRFAFQASITVLCIACPCSLGLATPTAVMVGTGVGAQNGILIKGGEPLEMAHKVKVVVFDKTGTITHGTPVVNQVKVLVESNRISRSKILAIVGTAESNSEHPLGAAITKYCKQELDTETLGTCIDFQVVPGCGISCKVTNIEGLLRKNNWKIEENNIKNSSLLQIDASNEQSSTSSSMIIDAHLSNGLNAQQYKVLIGNREWMIRNGLVINNDIDDSMTEHERKGRTAVLVVVDDELCGLIAIADTVKPEAELAVHILKSMGLEVVLMTGDNSKTARSIASQVGITKVFAEVLPSHKVAKVKQLQEEGKRVAMVGDGINDSPALAMANVGIAIGTGTDVAIEAADVVLIRNDLLDVVASIDLSRKTVKRIRINFVFALIYNLIGIPIAAGVFLPIGLVLQPWMGSAAMAASSVSVVLSSLFLKLYRKPTYENYELHARSQMGQKTPSEISVHVGIDDTSRNSPKLGLLDRIVNYSRASINSLLSDKRSINSVGTSEPDKHSLLVGDCREDDDSAL</sequence>
<feature type="transmembrane region" description="Helical" evidence="34">
    <location>
        <begin position="1304"/>
        <end position="1326"/>
    </location>
</feature>
<evidence type="ECO:0000256" key="35">
    <source>
        <dbReference type="SAM" id="MobiDB-lite"/>
    </source>
</evidence>
<keyword evidence="11 34" id="KW-0812">Transmembrane</keyword>
<feature type="transmembrane region" description="Helical" evidence="34">
    <location>
        <begin position="721"/>
        <end position="742"/>
    </location>
</feature>
<dbReference type="FunFam" id="1.20.1110.10:FF:000022">
    <property type="entry name" value="copper-transporting ATPase 1 isoform X2"/>
    <property type="match status" value="1"/>
</dbReference>
<dbReference type="Pfam" id="PF00702">
    <property type="entry name" value="Hydrolase"/>
    <property type="match status" value="1"/>
</dbReference>
<evidence type="ECO:0000256" key="33">
    <source>
        <dbReference type="ARBA" id="ARBA00083612"/>
    </source>
</evidence>
<evidence type="ECO:0000256" key="17">
    <source>
        <dbReference type="ARBA" id="ARBA00022840"/>
    </source>
</evidence>
<protein>
    <recommendedName>
        <fullName evidence="32">Copper-transporting ATPase 1</fullName>
        <ecNumber evidence="7">7.2.2.8</ecNumber>
    </recommendedName>
    <alternativeName>
        <fullName evidence="33">Copper pump 1</fullName>
    </alternativeName>
</protein>
<evidence type="ECO:0000256" key="21">
    <source>
        <dbReference type="ARBA" id="ARBA00023008"/>
    </source>
</evidence>
<keyword evidence="10" id="KW-0597">Phosphoprotein</keyword>
<comment type="subcellular location">
    <subcellularLocation>
        <location evidence="5">Cell membrane</location>
        <topology evidence="5">Multi-pass membrane protein</topology>
    </subcellularLocation>
    <subcellularLocation>
        <location evidence="3">Cell projection</location>
        <location evidence="3">Axon</location>
    </subcellularLocation>
    <subcellularLocation>
        <location evidence="2">Cell projection</location>
        <location evidence="2">Dendrite</location>
    </subcellularLocation>
    <subcellularLocation>
        <location evidence="4">Early endosome membrane</location>
        <topology evidence="4">Multi-pass membrane protein</topology>
    </subcellularLocation>
    <subcellularLocation>
        <location evidence="1">Golgi apparatus</location>
        <location evidence="1">trans-Golgi network membrane</location>
        <topology evidence="1">Multi-pass membrane protein</topology>
    </subcellularLocation>
    <subcellularLocation>
        <location evidence="30">Melanosome membrane</location>
        <topology evidence="30">Multi-pass membrane protein</topology>
    </subcellularLocation>
    <subcellularLocation>
        <location evidence="34">Membrane</location>
    </subcellularLocation>
    <subcellularLocation>
        <location evidence="28">Postsynaptic density</location>
    </subcellularLocation>
</comment>
<dbReference type="FunFam" id="3.40.50.1000:FF:000230">
    <property type="entry name" value="copper-transporting ATPase 1 isoform X1"/>
    <property type="match status" value="1"/>
</dbReference>
<dbReference type="InterPro" id="IPR027256">
    <property type="entry name" value="P-typ_ATPase_IB"/>
</dbReference>
<dbReference type="FunFam" id="2.70.150.10:FF:000002">
    <property type="entry name" value="Copper-transporting ATPase 1, putative"/>
    <property type="match status" value="1"/>
</dbReference>
<keyword evidence="15" id="KW-0967">Endosome</keyword>
<dbReference type="InterPro" id="IPR017969">
    <property type="entry name" value="Heavy-metal-associated_CS"/>
</dbReference>
<organism evidence="37 38">
    <name type="scientific">Sus scrofa</name>
    <name type="common">Pig</name>
    <dbReference type="NCBI Taxonomy" id="9823"/>
    <lineage>
        <taxon>Eukaryota</taxon>
        <taxon>Metazoa</taxon>
        <taxon>Chordata</taxon>
        <taxon>Craniata</taxon>
        <taxon>Vertebrata</taxon>
        <taxon>Euteleostomi</taxon>
        <taxon>Mammalia</taxon>
        <taxon>Eutheria</taxon>
        <taxon>Laurasiatheria</taxon>
        <taxon>Artiodactyla</taxon>
        <taxon>Suina</taxon>
        <taxon>Suidae</taxon>
        <taxon>Sus</taxon>
    </lineage>
</organism>
<evidence type="ECO:0000256" key="2">
    <source>
        <dbReference type="ARBA" id="ARBA00004279"/>
    </source>
</evidence>
<feature type="transmembrane region" description="Helical" evidence="34">
    <location>
        <begin position="598"/>
        <end position="618"/>
    </location>
</feature>
<dbReference type="SUPFAM" id="SSF56784">
    <property type="entry name" value="HAD-like"/>
    <property type="match status" value="1"/>
</dbReference>
<feature type="transmembrane region" description="Helical" evidence="34">
    <location>
        <begin position="650"/>
        <end position="672"/>
    </location>
</feature>
<keyword evidence="16" id="KW-0187">Copper transport</keyword>
<feature type="domain" description="HMA" evidence="36">
    <location>
        <begin position="8"/>
        <end position="74"/>
    </location>
</feature>
<evidence type="ECO:0000313" key="37">
    <source>
        <dbReference type="Ensembl" id="ENSSSCP00050016442.1"/>
    </source>
</evidence>
<dbReference type="FunFam" id="3.30.70.100:FF:000009">
    <property type="entry name" value="ATPase copper transporting beta"/>
    <property type="match status" value="1"/>
</dbReference>
<evidence type="ECO:0000256" key="32">
    <source>
        <dbReference type="ARBA" id="ARBA00074950"/>
    </source>
</evidence>
<reference evidence="37" key="1">
    <citation type="submission" date="2025-08" db="UniProtKB">
        <authorList>
            <consortium name="Ensembl"/>
        </authorList>
    </citation>
    <scope>IDENTIFICATION</scope>
</reference>
<dbReference type="PROSITE" id="PS00154">
    <property type="entry name" value="ATPASE_E1_E2"/>
    <property type="match status" value="1"/>
</dbReference>